<evidence type="ECO:0000313" key="3">
    <source>
        <dbReference type="Proteomes" id="UP000622797"/>
    </source>
</evidence>
<proteinExistence type="predicted"/>
<dbReference type="EMBL" id="JABEXW010000367">
    <property type="protein sequence ID" value="KAF4965169.1"/>
    <property type="molecule type" value="Genomic_DNA"/>
</dbReference>
<keyword evidence="3" id="KW-1185">Reference proteome</keyword>
<accession>A0A8H4TWE2</accession>
<dbReference type="OrthoDB" id="5865767at2759"/>
<dbReference type="AlphaFoldDB" id="A0A8H4TWE2"/>
<protein>
    <submittedName>
        <fullName evidence="2">Uncharacterized protein</fullName>
    </submittedName>
</protein>
<sequence>MPQSTSLQDSPPSPDGSVFRPDCYAANSRDDGETLPGSSKKVFLSIPASSSTWSNDEYQERFEFVTRELIRVAVENLRPASRHIIYELRMIGTSRDTATPHILIYCRRSDLEALQDLFYSCGADRLYCYRDSTRGNLFRSKLEPPKPSFKFFFLGSPLPPLTRCSLLSGSEAVVSLCLSDETLCGALVKHQGRTATVGLVLDIDEVSYLITVKHLFDNYNYGTEGFYNYYKRSES</sequence>
<feature type="compositionally biased region" description="Polar residues" evidence="1">
    <location>
        <begin position="1"/>
        <end position="10"/>
    </location>
</feature>
<feature type="region of interest" description="Disordered" evidence="1">
    <location>
        <begin position="1"/>
        <end position="23"/>
    </location>
</feature>
<evidence type="ECO:0000256" key="1">
    <source>
        <dbReference type="SAM" id="MobiDB-lite"/>
    </source>
</evidence>
<gene>
    <name evidence="2" type="ORF">FSARC_6987</name>
</gene>
<reference evidence="2" key="1">
    <citation type="journal article" date="2020" name="BMC Genomics">
        <title>Correction to: Identification and distribution of gene clusters required for synthesis of sphingolipid metabolism inhibitors in diverse species of the filamentous fungus Fusarium.</title>
        <authorList>
            <person name="Kim H.S."/>
            <person name="Lohmar J.M."/>
            <person name="Busman M."/>
            <person name="Brown D.W."/>
            <person name="Naumann T.A."/>
            <person name="Divon H.H."/>
            <person name="Lysoe E."/>
            <person name="Uhlig S."/>
            <person name="Proctor R.H."/>
        </authorList>
    </citation>
    <scope>NUCLEOTIDE SEQUENCE</scope>
    <source>
        <strain evidence="2">NRRL 20472</strain>
    </source>
</reference>
<organism evidence="2 3">
    <name type="scientific">Fusarium sarcochroum</name>
    <dbReference type="NCBI Taxonomy" id="1208366"/>
    <lineage>
        <taxon>Eukaryota</taxon>
        <taxon>Fungi</taxon>
        <taxon>Dikarya</taxon>
        <taxon>Ascomycota</taxon>
        <taxon>Pezizomycotina</taxon>
        <taxon>Sordariomycetes</taxon>
        <taxon>Hypocreomycetidae</taxon>
        <taxon>Hypocreales</taxon>
        <taxon>Nectriaceae</taxon>
        <taxon>Fusarium</taxon>
        <taxon>Fusarium lateritium species complex</taxon>
    </lineage>
</organism>
<name>A0A8H4TWE2_9HYPO</name>
<dbReference type="Proteomes" id="UP000622797">
    <property type="component" value="Unassembled WGS sequence"/>
</dbReference>
<evidence type="ECO:0000313" key="2">
    <source>
        <dbReference type="EMBL" id="KAF4965169.1"/>
    </source>
</evidence>
<reference evidence="2" key="2">
    <citation type="submission" date="2020-05" db="EMBL/GenBank/DDBJ databases">
        <authorList>
            <person name="Kim H.-S."/>
            <person name="Proctor R.H."/>
            <person name="Brown D.W."/>
        </authorList>
    </citation>
    <scope>NUCLEOTIDE SEQUENCE</scope>
    <source>
        <strain evidence="2">NRRL 20472</strain>
    </source>
</reference>
<comment type="caution">
    <text evidence="2">The sequence shown here is derived from an EMBL/GenBank/DDBJ whole genome shotgun (WGS) entry which is preliminary data.</text>
</comment>